<evidence type="ECO:0000313" key="4">
    <source>
        <dbReference type="Proteomes" id="UP000268285"/>
    </source>
</evidence>
<dbReference type="InterPro" id="IPR042171">
    <property type="entry name" value="Acyl-CoA_hotdog"/>
</dbReference>
<organism evidence="3 4">
    <name type="scientific">Mycobacterium pseudokansasii</name>
    <dbReference type="NCBI Taxonomy" id="2341080"/>
    <lineage>
        <taxon>Bacteria</taxon>
        <taxon>Bacillati</taxon>
        <taxon>Actinomycetota</taxon>
        <taxon>Actinomycetes</taxon>
        <taxon>Mycobacteriales</taxon>
        <taxon>Mycobacteriaceae</taxon>
        <taxon>Mycobacterium</taxon>
    </lineage>
</organism>
<dbReference type="AlphaFoldDB" id="A0A498QV70"/>
<dbReference type="RefSeq" id="WP_063467962.1">
    <property type="nucleotide sequence ID" value="NZ_JAIENV010000234.1"/>
</dbReference>
<feature type="domain" description="Acyl-CoA thioesterase-like C-terminal" evidence="2">
    <location>
        <begin position="145"/>
        <end position="261"/>
    </location>
</feature>
<dbReference type="EMBL" id="UPHU01000001">
    <property type="protein sequence ID" value="VBA51917.1"/>
    <property type="molecule type" value="Genomic_DNA"/>
</dbReference>
<evidence type="ECO:0000259" key="1">
    <source>
        <dbReference type="Pfam" id="PF13622"/>
    </source>
</evidence>
<dbReference type="InterPro" id="IPR049450">
    <property type="entry name" value="ACOT8-like_C"/>
</dbReference>
<protein>
    <recommendedName>
        <fullName evidence="5">Thioesterase</fullName>
    </recommendedName>
</protein>
<dbReference type="Pfam" id="PF13622">
    <property type="entry name" value="4HBT_3"/>
    <property type="match status" value="1"/>
</dbReference>
<evidence type="ECO:0000313" key="3">
    <source>
        <dbReference type="EMBL" id="VBA51917.1"/>
    </source>
</evidence>
<dbReference type="Proteomes" id="UP000268285">
    <property type="component" value="Unassembled WGS sequence"/>
</dbReference>
<reference evidence="3 4" key="1">
    <citation type="submission" date="2018-09" db="EMBL/GenBank/DDBJ databases">
        <authorList>
            <person name="Tagini F."/>
        </authorList>
    </citation>
    <scope>NUCLEOTIDE SEQUENCE [LARGE SCALE GENOMIC DNA]</scope>
    <source>
        <strain evidence="3 4">MK142</strain>
    </source>
</reference>
<keyword evidence="4" id="KW-1185">Reference proteome</keyword>
<dbReference type="Pfam" id="PF20789">
    <property type="entry name" value="4HBT_3C"/>
    <property type="match status" value="1"/>
</dbReference>
<dbReference type="OrthoDB" id="1413770at2"/>
<dbReference type="InterPro" id="IPR029069">
    <property type="entry name" value="HotDog_dom_sf"/>
</dbReference>
<dbReference type="SUPFAM" id="SSF54637">
    <property type="entry name" value="Thioesterase/thiol ester dehydrase-isomerase"/>
    <property type="match status" value="1"/>
</dbReference>
<proteinExistence type="predicted"/>
<evidence type="ECO:0000259" key="2">
    <source>
        <dbReference type="Pfam" id="PF20789"/>
    </source>
</evidence>
<dbReference type="InterPro" id="IPR049449">
    <property type="entry name" value="TesB_ACOT8-like_N"/>
</dbReference>
<sequence length="275" mass="29468">MNGCFYRRLGGDGEYQVFDSSDYTRSNWNPEIQHGSPPLALLTKLIEELSADSGLRIGRLGLDILGAIPVAPVRARAWVERPGSRVCLTVAELRADRADGSTRAVARVTAWLMAVSDTADVASERYPPVVEASAEALPAVFADAGGYFDAINWRPQQSDGQSGAVSWFTPTAHIVDTDPTTALQRLAAVVDCANGVGAVLDPNRFVFMNTDTVVHLHRLPAGDDFALRARASVGPDGVGVTTAEVYDKTGFLGTSAQTLLVQRRCPADPMVATRR</sequence>
<evidence type="ECO:0008006" key="5">
    <source>
        <dbReference type="Google" id="ProtNLM"/>
    </source>
</evidence>
<gene>
    <name evidence="3" type="ORF">LAUMK142_03302</name>
</gene>
<accession>A0A498QV70</accession>
<name>A0A498QV70_9MYCO</name>
<feature type="domain" description="Acyl-CoA thioesterase-like N-terminal HotDog" evidence="1">
    <location>
        <begin position="25"/>
        <end position="112"/>
    </location>
</feature>
<dbReference type="Gene3D" id="2.40.160.210">
    <property type="entry name" value="Acyl-CoA thioesterase, double hotdog domain"/>
    <property type="match status" value="1"/>
</dbReference>